<evidence type="ECO:0000259" key="7">
    <source>
        <dbReference type="PROSITE" id="PS51736"/>
    </source>
</evidence>
<evidence type="ECO:0000256" key="4">
    <source>
        <dbReference type="ARBA" id="ARBA00023172"/>
    </source>
</evidence>
<dbReference type="Gene3D" id="3.40.50.1390">
    <property type="entry name" value="Resolvase, N-terminal catalytic domain"/>
    <property type="match status" value="1"/>
</dbReference>
<dbReference type="CDD" id="cd03768">
    <property type="entry name" value="SR_ResInv"/>
    <property type="match status" value="1"/>
</dbReference>
<evidence type="ECO:0000256" key="5">
    <source>
        <dbReference type="PIRSR" id="PIRSR606118-50"/>
    </source>
</evidence>
<dbReference type="Gene3D" id="1.10.10.60">
    <property type="entry name" value="Homeodomain-like"/>
    <property type="match status" value="1"/>
</dbReference>
<dbReference type="Pfam" id="PF00239">
    <property type="entry name" value="Resolvase"/>
    <property type="match status" value="1"/>
</dbReference>
<dbReference type="InterPro" id="IPR036162">
    <property type="entry name" value="Resolvase-like_N_sf"/>
</dbReference>
<protein>
    <submittedName>
        <fullName evidence="8">DNA-invertase</fullName>
    </submittedName>
    <submittedName>
        <fullName evidence="9">Site-specific DNA recombinase</fullName>
    </submittedName>
</protein>
<dbReference type="RefSeq" id="WP_089833809.1">
    <property type="nucleotide sequence ID" value="NZ_BJWI01000052.1"/>
</dbReference>
<dbReference type="SUPFAM" id="SSF46689">
    <property type="entry name" value="Homeodomain-like"/>
    <property type="match status" value="1"/>
</dbReference>
<name>A0A1I5ST64_9BACI</name>
<dbReference type="SMART" id="SM00857">
    <property type="entry name" value="Resolvase"/>
    <property type="match status" value="1"/>
</dbReference>
<dbReference type="InterPro" id="IPR050639">
    <property type="entry name" value="SSR_resolvase"/>
</dbReference>
<dbReference type="EMBL" id="BJWI01000052">
    <property type="protein sequence ID" value="GEM02681.1"/>
    <property type="molecule type" value="Genomic_DNA"/>
</dbReference>
<evidence type="ECO:0000313" key="10">
    <source>
        <dbReference type="Proteomes" id="UP000242243"/>
    </source>
</evidence>
<dbReference type="FunFam" id="3.40.50.1390:FF:000001">
    <property type="entry name" value="DNA recombinase"/>
    <property type="match status" value="1"/>
</dbReference>
<dbReference type="PANTHER" id="PTHR30461:SF2">
    <property type="entry name" value="SERINE RECOMBINASE PINE-RELATED"/>
    <property type="match status" value="1"/>
</dbReference>
<gene>
    <name evidence="8" type="ORF">HHA03_22130</name>
    <name evidence="9" type="ORF">SAMN05421839_15114</name>
</gene>
<dbReference type="Pfam" id="PF02796">
    <property type="entry name" value="HTH_7"/>
    <property type="match status" value="1"/>
</dbReference>
<dbReference type="SUPFAM" id="SSF53041">
    <property type="entry name" value="Resolvase-like"/>
    <property type="match status" value="1"/>
</dbReference>
<dbReference type="AlphaFoldDB" id="A0A1I5ST64"/>
<dbReference type="InterPro" id="IPR006118">
    <property type="entry name" value="Recombinase_CS"/>
</dbReference>
<proteinExistence type="inferred from homology"/>
<sequence>MIIGYIRVSTQDQNFTLQENAIKTYADNCDEPYEIYKEKESGAKKDRTELHNALRAAQKGNKFVVYKLDRLARSSKQLFDIADKLKEKDVEFISLQDNIDTTTASGRAMFGMLSVFAEFERDIINERTRAGLEAARLRGRIGGRPKIDLKTRRQIKILFEQGESAKDIAKEFNIGRSTVYKLLKEK</sequence>
<keyword evidence="4" id="KW-0233">DNA recombination</keyword>
<dbReference type="Proteomes" id="UP000321547">
    <property type="component" value="Unassembled WGS sequence"/>
</dbReference>
<evidence type="ECO:0000313" key="8">
    <source>
        <dbReference type="EMBL" id="GEM02681.1"/>
    </source>
</evidence>
<reference evidence="9 10" key="1">
    <citation type="submission" date="2016-10" db="EMBL/GenBank/DDBJ databases">
        <authorList>
            <person name="de Groot N.N."/>
        </authorList>
    </citation>
    <scope>NUCLEOTIDE SEQUENCE [LARGE SCALE GENOMIC DNA]</scope>
    <source>
        <strain evidence="9 10">DSM 17073</strain>
    </source>
</reference>
<dbReference type="Proteomes" id="UP000242243">
    <property type="component" value="Unassembled WGS sequence"/>
</dbReference>
<evidence type="ECO:0000313" key="11">
    <source>
        <dbReference type="Proteomes" id="UP000321547"/>
    </source>
</evidence>
<dbReference type="PROSITE" id="PS51736">
    <property type="entry name" value="RECOMBINASES_3"/>
    <property type="match status" value="1"/>
</dbReference>
<dbReference type="InterPro" id="IPR006120">
    <property type="entry name" value="Resolvase_HTH_dom"/>
</dbReference>
<accession>A0A1I5ST64</accession>
<dbReference type="InterPro" id="IPR009057">
    <property type="entry name" value="Homeodomain-like_sf"/>
</dbReference>
<dbReference type="GO" id="GO:0000150">
    <property type="term" value="F:DNA strand exchange activity"/>
    <property type="evidence" value="ECO:0007669"/>
    <property type="project" value="InterPro"/>
</dbReference>
<dbReference type="PROSITE" id="PS00397">
    <property type="entry name" value="RECOMBINASES_1"/>
    <property type="match status" value="1"/>
</dbReference>
<reference evidence="8 11" key="2">
    <citation type="submission" date="2019-07" db="EMBL/GenBank/DDBJ databases">
        <title>Whole genome shotgun sequence of Halolactibacillus halophilus NBRC 100868.</title>
        <authorList>
            <person name="Hosoyama A."/>
            <person name="Uohara A."/>
            <person name="Ohji S."/>
            <person name="Ichikawa N."/>
        </authorList>
    </citation>
    <scope>NUCLEOTIDE SEQUENCE [LARGE SCALE GENOMIC DNA]</scope>
    <source>
        <strain evidence="8 11">NBRC 100868</strain>
    </source>
</reference>
<evidence type="ECO:0000313" key="9">
    <source>
        <dbReference type="EMBL" id="SFP73962.1"/>
    </source>
</evidence>
<evidence type="ECO:0000256" key="3">
    <source>
        <dbReference type="ARBA" id="ARBA00023125"/>
    </source>
</evidence>
<evidence type="ECO:0000256" key="6">
    <source>
        <dbReference type="PROSITE-ProRule" id="PRU10137"/>
    </source>
</evidence>
<dbReference type="GO" id="GO:0015074">
    <property type="term" value="P:DNA integration"/>
    <property type="evidence" value="ECO:0007669"/>
    <property type="project" value="UniProtKB-KW"/>
</dbReference>
<organism evidence="9 10">
    <name type="scientific">Halolactibacillus halophilus</name>
    <dbReference type="NCBI Taxonomy" id="306540"/>
    <lineage>
        <taxon>Bacteria</taxon>
        <taxon>Bacillati</taxon>
        <taxon>Bacillota</taxon>
        <taxon>Bacilli</taxon>
        <taxon>Bacillales</taxon>
        <taxon>Bacillaceae</taxon>
        <taxon>Halolactibacillus</taxon>
    </lineage>
</organism>
<dbReference type="CDD" id="cd00569">
    <property type="entry name" value="HTH_Hin_like"/>
    <property type="match status" value="1"/>
</dbReference>
<feature type="active site" description="O-(5'-phospho-DNA)-serine intermediate" evidence="5 6">
    <location>
        <position position="9"/>
    </location>
</feature>
<dbReference type="OrthoDB" id="9797501at2"/>
<feature type="domain" description="Resolvase/invertase-type recombinase catalytic" evidence="7">
    <location>
        <begin position="1"/>
        <end position="139"/>
    </location>
</feature>
<dbReference type="InterPro" id="IPR006119">
    <property type="entry name" value="Resolv_N"/>
</dbReference>
<dbReference type="PANTHER" id="PTHR30461">
    <property type="entry name" value="DNA-INVERTASE FROM LAMBDOID PROPHAGE"/>
    <property type="match status" value="1"/>
</dbReference>
<dbReference type="GO" id="GO:0003677">
    <property type="term" value="F:DNA binding"/>
    <property type="evidence" value="ECO:0007669"/>
    <property type="project" value="UniProtKB-KW"/>
</dbReference>
<keyword evidence="2" id="KW-0229">DNA integration</keyword>
<dbReference type="EMBL" id="FOXC01000051">
    <property type="protein sequence ID" value="SFP73962.1"/>
    <property type="molecule type" value="Genomic_DNA"/>
</dbReference>
<comment type="similarity">
    <text evidence="1">Belongs to the site-specific recombinase resolvase family.</text>
</comment>
<keyword evidence="11" id="KW-1185">Reference proteome</keyword>
<keyword evidence="3" id="KW-0238">DNA-binding</keyword>
<evidence type="ECO:0000256" key="1">
    <source>
        <dbReference type="ARBA" id="ARBA00009913"/>
    </source>
</evidence>
<evidence type="ECO:0000256" key="2">
    <source>
        <dbReference type="ARBA" id="ARBA00022908"/>
    </source>
</evidence>